<dbReference type="OrthoDB" id="529205at2759"/>
<evidence type="ECO:0000256" key="1">
    <source>
        <dbReference type="SAM" id="MobiDB-lite"/>
    </source>
</evidence>
<sequence>MALTRFLSSAPSPALRLSTTRLSSTAAAVTAGFHNSANLNALKEADRNRPNLADIYGQLRQQELQKAKEGKRAWNESLASESEENVKADRGEVKDPKFDAWSKTKQATAAEKEGKVMK</sequence>
<keyword evidence="3" id="KW-1185">Reference proteome</keyword>
<proteinExistence type="predicted"/>
<name>A0A2B7XTB0_POLH7</name>
<dbReference type="EMBL" id="PDNA01000128">
    <property type="protein sequence ID" value="PGH11727.1"/>
    <property type="molecule type" value="Genomic_DNA"/>
</dbReference>
<feature type="compositionally biased region" description="Basic and acidic residues" evidence="1">
    <location>
        <begin position="84"/>
        <end position="102"/>
    </location>
</feature>
<feature type="region of interest" description="Disordered" evidence="1">
    <location>
        <begin position="67"/>
        <end position="118"/>
    </location>
</feature>
<dbReference type="AlphaFoldDB" id="A0A2B7XTB0"/>
<reference evidence="2 3" key="1">
    <citation type="submission" date="2017-10" db="EMBL/GenBank/DDBJ databases">
        <title>Comparative genomics in systemic dimorphic fungi from Ajellomycetaceae.</title>
        <authorList>
            <person name="Munoz J.F."/>
            <person name="Mcewen J.G."/>
            <person name="Clay O.K."/>
            <person name="Cuomo C.A."/>
        </authorList>
    </citation>
    <scope>NUCLEOTIDE SEQUENCE [LARGE SCALE GENOMIC DNA]</scope>
    <source>
        <strain evidence="2 3">UAMH7299</strain>
    </source>
</reference>
<accession>A0A2B7XTB0</accession>
<comment type="caution">
    <text evidence="2">The sequence shown here is derived from an EMBL/GenBank/DDBJ whole genome shotgun (WGS) entry which is preliminary data.</text>
</comment>
<protein>
    <submittedName>
        <fullName evidence="2">Uncharacterized protein</fullName>
    </submittedName>
</protein>
<evidence type="ECO:0000313" key="3">
    <source>
        <dbReference type="Proteomes" id="UP000224634"/>
    </source>
</evidence>
<organism evidence="2 3">
    <name type="scientific">Polytolypa hystricis (strain UAMH7299)</name>
    <dbReference type="NCBI Taxonomy" id="1447883"/>
    <lineage>
        <taxon>Eukaryota</taxon>
        <taxon>Fungi</taxon>
        <taxon>Dikarya</taxon>
        <taxon>Ascomycota</taxon>
        <taxon>Pezizomycotina</taxon>
        <taxon>Eurotiomycetes</taxon>
        <taxon>Eurotiomycetidae</taxon>
        <taxon>Onygenales</taxon>
        <taxon>Onygenales incertae sedis</taxon>
        <taxon>Polytolypa</taxon>
    </lineage>
</organism>
<dbReference type="Proteomes" id="UP000224634">
    <property type="component" value="Unassembled WGS sequence"/>
</dbReference>
<gene>
    <name evidence="2" type="ORF">AJ80_06988</name>
</gene>
<evidence type="ECO:0000313" key="2">
    <source>
        <dbReference type="EMBL" id="PGH11727.1"/>
    </source>
</evidence>